<gene>
    <name evidence="2" type="ORF">BW34_01944</name>
</gene>
<evidence type="ECO:0000256" key="1">
    <source>
        <dbReference type="SAM" id="Phobius"/>
    </source>
</evidence>
<keyword evidence="3" id="KW-1185">Reference proteome</keyword>
<proteinExistence type="predicted"/>
<dbReference type="eggNOG" id="ENOG5033143">
    <property type="taxonomic scope" value="Bacteria"/>
</dbReference>
<keyword evidence="1" id="KW-0472">Membrane</keyword>
<dbReference type="AlphaFoldDB" id="A0A031FPI7"/>
<protein>
    <submittedName>
        <fullName evidence="2">Na+-driven multidrug efflux pump</fullName>
    </submittedName>
</protein>
<evidence type="ECO:0000313" key="3">
    <source>
        <dbReference type="Proteomes" id="UP000024001"/>
    </source>
</evidence>
<organism evidence="2 3">
    <name type="scientific">Microbacterium oleivorans</name>
    <dbReference type="NCBI Taxonomy" id="273677"/>
    <lineage>
        <taxon>Bacteria</taxon>
        <taxon>Bacillati</taxon>
        <taxon>Actinomycetota</taxon>
        <taxon>Actinomycetes</taxon>
        <taxon>Micrococcales</taxon>
        <taxon>Microbacteriaceae</taxon>
        <taxon>Microbacterium</taxon>
    </lineage>
</organism>
<feature type="transmembrane region" description="Helical" evidence="1">
    <location>
        <begin position="153"/>
        <end position="176"/>
    </location>
</feature>
<accession>A0A031FPI7</accession>
<dbReference type="PATRIC" id="fig|273677.3.peg.1929"/>
<sequence length="198" mass="20291">MRPSRVSRVARGALAASVATWAALISHVAGGGQVPGWLGIAVPFVLSVAVCTALAGRRLSLIRLALAVTGSQLLFHTLFVLGAVTPTAGGHGHHMTLMTYAGGTTAAMGADPLMWAMHGVAAVVTVAALHRGERAAQRLLALAADVARWVRRRILVAVLALGALDRPALASVLAVVPVLRSVVLRVAAGRGPPHALTI</sequence>
<keyword evidence="1" id="KW-0812">Transmembrane</keyword>
<feature type="transmembrane region" description="Helical" evidence="1">
    <location>
        <begin position="12"/>
        <end position="30"/>
    </location>
</feature>
<dbReference type="RefSeq" id="WP_036311905.1">
    <property type="nucleotide sequence ID" value="NZ_JFYO01000006.1"/>
</dbReference>
<dbReference type="EMBL" id="JFYO01000006">
    <property type="protein sequence ID" value="EZP26744.1"/>
    <property type="molecule type" value="Genomic_DNA"/>
</dbReference>
<feature type="transmembrane region" description="Helical" evidence="1">
    <location>
        <begin position="113"/>
        <end position="132"/>
    </location>
</feature>
<comment type="caution">
    <text evidence="2">The sequence shown here is derived from an EMBL/GenBank/DDBJ whole genome shotgun (WGS) entry which is preliminary data.</text>
</comment>
<evidence type="ECO:0000313" key="2">
    <source>
        <dbReference type="EMBL" id="EZP26744.1"/>
    </source>
</evidence>
<feature type="transmembrane region" description="Helical" evidence="1">
    <location>
        <begin position="62"/>
        <end position="84"/>
    </location>
</feature>
<dbReference type="OrthoDB" id="5125396at2"/>
<reference evidence="2 3" key="1">
    <citation type="submission" date="2014-03" db="EMBL/GenBank/DDBJ databases">
        <title>Draft Genome Sequences of 13 Willow Endophytes.</title>
        <authorList>
            <person name="Gan H.Y."/>
            <person name="Gan H.M."/>
            <person name="Savka M.A."/>
            <person name="Hudson A.O."/>
        </authorList>
    </citation>
    <scope>NUCLEOTIDE SEQUENCE [LARGE SCALE GENOMIC DNA]</scope>
    <source>
        <strain evidence="2 3">RIT293</strain>
    </source>
</reference>
<feature type="transmembrane region" description="Helical" evidence="1">
    <location>
        <begin position="36"/>
        <end position="55"/>
    </location>
</feature>
<dbReference type="Proteomes" id="UP000024001">
    <property type="component" value="Unassembled WGS sequence"/>
</dbReference>
<keyword evidence="1" id="KW-1133">Transmembrane helix</keyword>
<name>A0A031FPI7_9MICO</name>